<accession>A0A4Y8IFS9</accession>
<dbReference type="RefSeq" id="WP_134340311.1">
    <property type="nucleotide sequence ID" value="NZ_SOPW01000010.1"/>
</dbReference>
<keyword evidence="3" id="KW-1185">Reference proteome</keyword>
<dbReference type="OrthoDB" id="1934429at2"/>
<name>A0A4Y8IFS9_9BACI</name>
<dbReference type="Gene3D" id="1.20.1260.10">
    <property type="match status" value="1"/>
</dbReference>
<dbReference type="AlphaFoldDB" id="A0A4Y8IFS9"/>
<evidence type="ECO:0000313" key="2">
    <source>
        <dbReference type="EMBL" id="TFB19513.1"/>
    </source>
</evidence>
<dbReference type="EMBL" id="SOPW01000010">
    <property type="protein sequence ID" value="TFB19513.1"/>
    <property type="molecule type" value="Genomic_DNA"/>
</dbReference>
<dbReference type="Pfam" id="PF11553">
    <property type="entry name" value="DUF3231"/>
    <property type="match status" value="1"/>
</dbReference>
<reference evidence="2 3" key="1">
    <citation type="submission" date="2019-03" db="EMBL/GenBank/DDBJ databases">
        <authorList>
            <person name="He R.-H."/>
        </authorList>
    </citation>
    <scope>NUCLEOTIDE SEQUENCE [LARGE SCALE GENOMIC DNA]</scope>
    <source>
        <strain evidence="3">SH 714</strain>
    </source>
</reference>
<evidence type="ECO:0000256" key="1">
    <source>
        <dbReference type="SAM" id="MobiDB-lite"/>
    </source>
</evidence>
<dbReference type="InterPro" id="IPR021617">
    <property type="entry name" value="DUF3231"/>
</dbReference>
<proteinExistence type="predicted"/>
<dbReference type="Proteomes" id="UP000297975">
    <property type="component" value="Unassembled WGS sequence"/>
</dbReference>
<sequence>MNSNIGKWFEASLKTLKTLGDNNKEQIHVGEAMACWTYLAFVESIIVYEEVGLNTTMDQEVKQFVKDALEVANSHKKQLRDFMIKEGITLPSAPEHKPKSEPQSVPEGARLTDDEIMNTLSINFVYAGDMCAASASQSIRTDVGLMFLKFQIDKFSLGVKAKDMMKNRGWLKMPPYYHPPGAPNPNQQNEKN</sequence>
<protein>
    <submittedName>
        <fullName evidence="2">DUF3231 family protein</fullName>
    </submittedName>
</protein>
<dbReference type="InterPro" id="IPR012347">
    <property type="entry name" value="Ferritin-like"/>
</dbReference>
<evidence type="ECO:0000313" key="3">
    <source>
        <dbReference type="Proteomes" id="UP000297975"/>
    </source>
</evidence>
<comment type="caution">
    <text evidence="2">The sequence shown here is derived from an EMBL/GenBank/DDBJ whole genome shotgun (WGS) entry which is preliminary data.</text>
</comment>
<gene>
    <name evidence="2" type="ORF">E3U55_10130</name>
</gene>
<feature type="region of interest" description="Disordered" evidence="1">
    <location>
        <begin position="90"/>
        <end position="110"/>
    </location>
</feature>
<organism evidence="2 3">
    <name type="scientific">Filobacillus milosensis</name>
    <dbReference type="NCBI Taxonomy" id="94137"/>
    <lineage>
        <taxon>Bacteria</taxon>
        <taxon>Bacillati</taxon>
        <taxon>Bacillota</taxon>
        <taxon>Bacilli</taxon>
        <taxon>Bacillales</taxon>
        <taxon>Bacillaceae</taxon>
        <taxon>Filobacillus</taxon>
    </lineage>
</organism>